<dbReference type="AlphaFoldDB" id="H6SN20"/>
<dbReference type="HOGENOM" id="CLU_2234496_0_0_5"/>
<accession>H6SN20</accession>
<dbReference type="SUPFAM" id="SSF56762">
    <property type="entry name" value="HydB/Nqo4-like"/>
    <property type="match status" value="1"/>
</dbReference>
<proteinExistence type="predicted"/>
<organism evidence="1 2">
    <name type="scientific">Pararhodospirillum photometricum DSM 122</name>
    <dbReference type="NCBI Taxonomy" id="1150469"/>
    <lineage>
        <taxon>Bacteria</taxon>
        <taxon>Pseudomonadati</taxon>
        <taxon>Pseudomonadota</taxon>
        <taxon>Alphaproteobacteria</taxon>
        <taxon>Rhodospirillales</taxon>
        <taxon>Rhodospirillaceae</taxon>
        <taxon>Pararhodospirillum</taxon>
    </lineage>
</organism>
<dbReference type="STRING" id="1150469.RSPPHO_00270"/>
<protein>
    <submittedName>
        <fullName evidence="1">Ni,Fe-hydrogenase I large subunit</fullName>
    </submittedName>
</protein>
<keyword evidence="2" id="KW-1185">Reference proteome</keyword>
<dbReference type="KEGG" id="rpm:RSPPHO_00270"/>
<dbReference type="Proteomes" id="UP000033220">
    <property type="component" value="Chromosome DSM 122"/>
</dbReference>
<gene>
    <name evidence="1" type="ORF">RSPPHO_00270</name>
</gene>
<evidence type="ECO:0000313" key="1">
    <source>
        <dbReference type="EMBL" id="CCG06896.1"/>
    </source>
</evidence>
<dbReference type="eggNOG" id="COG3259">
    <property type="taxonomic scope" value="Bacteria"/>
</dbReference>
<dbReference type="EMBL" id="HE663493">
    <property type="protein sequence ID" value="CCG06896.1"/>
    <property type="molecule type" value="Genomic_DNA"/>
</dbReference>
<dbReference type="InterPro" id="IPR029014">
    <property type="entry name" value="NiFe-Hase_large"/>
</dbReference>
<dbReference type="Gene3D" id="1.10.645.10">
    <property type="entry name" value="Cytochrome-c3 Hydrogenase, chain B"/>
    <property type="match status" value="1"/>
</dbReference>
<evidence type="ECO:0000313" key="2">
    <source>
        <dbReference type="Proteomes" id="UP000033220"/>
    </source>
</evidence>
<sequence length="105" mass="11246">MALRLPALALPQPLSPLRAEANGVGLGEVDAPRGRLMYAVEAHHGLIHSLHLLTPTDWTFHPQGILVQALTGRDDAAVLAPWWLAVLDPCVSCSLSFAVEESPHA</sequence>
<name>H6SN20_PARPM</name>
<reference evidence="1 2" key="1">
    <citation type="submission" date="2012-02" db="EMBL/GenBank/DDBJ databases">
        <title>Shotgun genome sequence of Phaeospirillum photometricum DSM 122.</title>
        <authorList>
            <person name="Duquesne K."/>
            <person name="Sturgis J."/>
        </authorList>
    </citation>
    <scope>NUCLEOTIDE SEQUENCE [LARGE SCALE GENOMIC DNA]</scope>
    <source>
        <strain evidence="2">DSM122</strain>
    </source>
</reference>